<proteinExistence type="predicted"/>
<organism evidence="1 2">
    <name type="scientific">Paulinella micropora</name>
    <dbReference type="NCBI Taxonomy" id="1928728"/>
    <lineage>
        <taxon>Eukaryota</taxon>
        <taxon>Sar</taxon>
        <taxon>Rhizaria</taxon>
        <taxon>Cercozoa</taxon>
        <taxon>Imbricatea</taxon>
        <taxon>Silicofilosea</taxon>
        <taxon>Euglyphida</taxon>
        <taxon>Paulinellidae</taxon>
        <taxon>Paulinella</taxon>
    </lineage>
</organism>
<keyword evidence="1" id="KW-0934">Plastid</keyword>
<evidence type="ECO:0000313" key="1">
    <source>
        <dbReference type="EMBL" id="BBL85932.1"/>
    </source>
</evidence>
<evidence type="ECO:0000313" key="2">
    <source>
        <dbReference type="Proteomes" id="UP000503178"/>
    </source>
</evidence>
<sequence length="100" mass="11736">MIEALLLRHNCIIHLHQIKKSSQEYSKAWELIEARYNSQKSTMNINCIRTSPKPFLPLLQIVRFIIQLASKLTLEASLDIIMLFIESYFMDEIKLENSLL</sequence>
<dbReference type="Proteomes" id="UP000503178">
    <property type="component" value="Chromatophore Pltd"/>
</dbReference>
<dbReference type="AlphaFoldDB" id="A0A5K7VWK9"/>
<name>A0A5K7VWK9_9EUKA</name>
<protein>
    <submittedName>
        <fullName evidence="1">Uncharacterized protein</fullName>
    </submittedName>
</protein>
<keyword evidence="2" id="KW-1185">Reference proteome</keyword>
<accession>A0A5K7VWK9</accession>
<reference evidence="1 2" key="1">
    <citation type="submission" date="2019-06" db="EMBL/GenBank/DDBJ databases">
        <title>A hidden player of endosymbiotic evolution: DNA virus triggered massive gene transfer.</title>
        <authorList>
            <person name="Matsuo M."/>
            <person name="Katahata A."/>
            <person name="Tachikawa M."/>
            <person name="Minakuchi Y."/>
            <person name="Noguchi H."/>
            <person name="Toyoda A."/>
            <person name="Fujiyama A."/>
            <person name="Suzuki Y."/>
            <person name="Satoh S."/>
            <person name="Nakayama T."/>
            <person name="Kamikawa R."/>
            <person name="Nomura M."/>
            <person name="Inagaki Y."/>
            <person name="Ishida K."/>
            <person name="Obokata J."/>
        </authorList>
    </citation>
    <scope>NUCLEOTIDE SEQUENCE [LARGE SCALE GENOMIC DNA]</scope>
    <source>
        <strain evidence="1 2">MYN1</strain>
    </source>
</reference>
<dbReference type="EMBL" id="LC490351">
    <property type="protein sequence ID" value="BBL85932.1"/>
    <property type="molecule type" value="Genomic_DNA"/>
</dbReference>
<geneLocation type="organellar chromatophore" evidence="1"/>
<gene>
    <name evidence="1" type="primary">MYN1_Chr_119</name>
    <name evidence="1" type="ORF">PMYN1_Chma120</name>
</gene>